<gene>
    <name evidence="2" type="ORF">GCM10010346_54400</name>
</gene>
<reference evidence="3" key="1">
    <citation type="journal article" date="2019" name="Int. J. Syst. Evol. Microbiol.">
        <title>The Global Catalogue of Microorganisms (GCM) 10K type strain sequencing project: providing services to taxonomists for standard genome sequencing and annotation.</title>
        <authorList>
            <consortium name="The Broad Institute Genomics Platform"/>
            <consortium name="The Broad Institute Genome Sequencing Center for Infectious Disease"/>
            <person name="Wu L."/>
            <person name="Ma J."/>
        </authorList>
    </citation>
    <scope>NUCLEOTIDE SEQUENCE [LARGE SCALE GENOMIC DNA]</scope>
    <source>
        <strain evidence="3">JCM 4737</strain>
    </source>
</reference>
<dbReference type="Proteomes" id="UP000599437">
    <property type="component" value="Unassembled WGS sequence"/>
</dbReference>
<evidence type="ECO:0000313" key="3">
    <source>
        <dbReference type="Proteomes" id="UP000599437"/>
    </source>
</evidence>
<name>A0ABQ3E550_9ACTN</name>
<keyword evidence="3" id="KW-1185">Reference proteome</keyword>
<accession>A0ABQ3E550</accession>
<proteinExistence type="predicted"/>
<protein>
    <submittedName>
        <fullName evidence="2">Uncharacterized protein</fullName>
    </submittedName>
</protein>
<evidence type="ECO:0000256" key="1">
    <source>
        <dbReference type="SAM" id="MobiDB-lite"/>
    </source>
</evidence>
<comment type="caution">
    <text evidence="2">The sequence shown here is derived from an EMBL/GenBank/DDBJ whole genome shotgun (WGS) entry which is preliminary data.</text>
</comment>
<evidence type="ECO:0000313" key="2">
    <source>
        <dbReference type="EMBL" id="GHB23761.1"/>
    </source>
</evidence>
<feature type="region of interest" description="Disordered" evidence="1">
    <location>
        <begin position="40"/>
        <end position="63"/>
    </location>
</feature>
<sequence length="80" mass="8579">MARSSVCCWREEAEEVTVDAPSGDRVADGLKAAKITAVRPGRRRAEGGGRTGGRGRAVSGRTVRRMARRTVAVNARDDQP</sequence>
<dbReference type="EMBL" id="BMVO01000024">
    <property type="protein sequence ID" value="GHB23761.1"/>
    <property type="molecule type" value="Genomic_DNA"/>
</dbReference>
<organism evidence="2 3">
    <name type="scientific">Streptomyces chryseus</name>
    <dbReference type="NCBI Taxonomy" id="68186"/>
    <lineage>
        <taxon>Bacteria</taxon>
        <taxon>Bacillati</taxon>
        <taxon>Actinomycetota</taxon>
        <taxon>Actinomycetes</taxon>
        <taxon>Kitasatosporales</taxon>
        <taxon>Streptomycetaceae</taxon>
        <taxon>Streptomyces</taxon>
    </lineage>
</organism>